<name>A0AA40CBF8_9PEZI</name>
<reference evidence="1" key="1">
    <citation type="submission" date="2023-06" db="EMBL/GenBank/DDBJ databases">
        <title>Genome-scale phylogeny and comparative genomics of the fungal order Sordariales.</title>
        <authorList>
            <consortium name="Lawrence Berkeley National Laboratory"/>
            <person name="Hensen N."/>
            <person name="Bonometti L."/>
            <person name="Westerberg I."/>
            <person name="Brannstrom I.O."/>
            <person name="Guillou S."/>
            <person name="Cros-Aarteil S."/>
            <person name="Calhoun S."/>
            <person name="Haridas S."/>
            <person name="Kuo A."/>
            <person name="Mondo S."/>
            <person name="Pangilinan J."/>
            <person name="Riley R."/>
            <person name="Labutti K."/>
            <person name="Andreopoulos B."/>
            <person name="Lipzen A."/>
            <person name="Chen C."/>
            <person name="Yanf M."/>
            <person name="Daum C."/>
            <person name="Ng V."/>
            <person name="Clum A."/>
            <person name="Steindorff A."/>
            <person name="Ohm R."/>
            <person name="Martin F."/>
            <person name="Silar P."/>
            <person name="Natvig D."/>
            <person name="Lalanne C."/>
            <person name="Gautier V."/>
            <person name="Ament-Velasquez S.L."/>
            <person name="Kruys A."/>
            <person name="Hutchinson M.I."/>
            <person name="Powell A.J."/>
            <person name="Barry K."/>
            <person name="Miller A.N."/>
            <person name="Grigoriev I.V."/>
            <person name="Debuchy R."/>
            <person name="Gladieux P."/>
            <person name="Thoren M.H."/>
            <person name="Johannesson H."/>
        </authorList>
    </citation>
    <scope>NUCLEOTIDE SEQUENCE</scope>
    <source>
        <strain evidence="1">CBS 606.72</strain>
    </source>
</reference>
<organism evidence="1 2">
    <name type="scientific">Immersiella caudata</name>
    <dbReference type="NCBI Taxonomy" id="314043"/>
    <lineage>
        <taxon>Eukaryota</taxon>
        <taxon>Fungi</taxon>
        <taxon>Dikarya</taxon>
        <taxon>Ascomycota</taxon>
        <taxon>Pezizomycotina</taxon>
        <taxon>Sordariomycetes</taxon>
        <taxon>Sordariomycetidae</taxon>
        <taxon>Sordariales</taxon>
        <taxon>Lasiosphaeriaceae</taxon>
        <taxon>Immersiella</taxon>
    </lineage>
</organism>
<evidence type="ECO:0000313" key="2">
    <source>
        <dbReference type="Proteomes" id="UP001175000"/>
    </source>
</evidence>
<dbReference type="EMBL" id="JAULSU010000001">
    <property type="protein sequence ID" value="KAK0632257.1"/>
    <property type="molecule type" value="Genomic_DNA"/>
</dbReference>
<accession>A0AA40CBF8</accession>
<comment type="caution">
    <text evidence="1">The sequence shown here is derived from an EMBL/GenBank/DDBJ whole genome shotgun (WGS) entry which is preliminary data.</text>
</comment>
<proteinExistence type="predicted"/>
<keyword evidence="2" id="KW-1185">Reference proteome</keyword>
<dbReference type="AlphaFoldDB" id="A0AA40CBF8"/>
<evidence type="ECO:0000313" key="1">
    <source>
        <dbReference type="EMBL" id="KAK0632257.1"/>
    </source>
</evidence>
<sequence>MAICLLSRKTWLAKGYSPFTRERGNTLHEISEAQLLILSDRDYCARVSDPMDFPSVWESMIPILSTLLSGNIDGDFTVNVFSYSKMKDEAIHSTLKQKFATEFTAMIPPTFNPIYLRFGQGRQEGCDRRHVRSSQLLNHPFDMFL</sequence>
<gene>
    <name evidence="1" type="ORF">B0T14DRAFT_26895</name>
</gene>
<dbReference type="Proteomes" id="UP001175000">
    <property type="component" value="Unassembled WGS sequence"/>
</dbReference>
<protein>
    <submittedName>
        <fullName evidence="1">Uncharacterized protein</fullName>
    </submittedName>
</protein>